<evidence type="ECO:0008006" key="3">
    <source>
        <dbReference type="Google" id="ProtNLM"/>
    </source>
</evidence>
<gene>
    <name evidence="1" type="ORF">GNY86_08525</name>
</gene>
<reference evidence="1 2" key="1">
    <citation type="submission" date="2019-11" db="EMBL/GenBank/DDBJ databases">
        <title>Multidrug-resistant Acinetobacter baumannii moving toward extensively drug-resistant over fifteen years in South of Brazil.</title>
        <authorList>
            <person name="Fedrigo N.H."/>
            <person name="Cerdeira L."/>
            <person name="Fuga B."/>
            <person name="Marini P.V.B."/>
            <person name="Shinohara D.R."/>
            <person name="Carrara-Marroni F.E."/>
            <person name="Lincopan N."/>
            <person name="Tognim M.C.B."/>
        </authorList>
    </citation>
    <scope>NUCLEOTIDE SEQUENCE [LARGE SCALE GENOMIC DNA]</scope>
    <source>
        <strain evidence="1 2">Ac576</strain>
    </source>
</reference>
<comment type="caution">
    <text evidence="1">The sequence shown here is derived from an EMBL/GenBank/DDBJ whole genome shotgun (WGS) entry which is preliminary data.</text>
</comment>
<organism evidence="1 2">
    <name type="scientific">Acinetobacter baumannii</name>
    <dbReference type="NCBI Taxonomy" id="470"/>
    <lineage>
        <taxon>Bacteria</taxon>
        <taxon>Pseudomonadati</taxon>
        <taxon>Pseudomonadota</taxon>
        <taxon>Gammaproteobacteria</taxon>
        <taxon>Moraxellales</taxon>
        <taxon>Moraxellaceae</taxon>
        <taxon>Acinetobacter</taxon>
        <taxon>Acinetobacter calcoaceticus/baumannii complex</taxon>
    </lineage>
</organism>
<evidence type="ECO:0000313" key="2">
    <source>
        <dbReference type="Proteomes" id="UP000439424"/>
    </source>
</evidence>
<name>A0A6I4HJS0_ACIBA</name>
<dbReference type="EMBL" id="WPIP01000048">
    <property type="protein sequence ID" value="MVM91561.1"/>
    <property type="molecule type" value="Genomic_DNA"/>
</dbReference>
<dbReference type="RefSeq" id="WP_000333402.1">
    <property type="nucleotide sequence ID" value="NZ_AP031588.1"/>
</dbReference>
<proteinExistence type="predicted"/>
<dbReference type="Proteomes" id="UP000439424">
    <property type="component" value="Unassembled WGS sequence"/>
</dbReference>
<protein>
    <recommendedName>
        <fullName evidence="3">DUF4145 domain-containing protein</fullName>
    </recommendedName>
</protein>
<sequence>MCENSEKFKDLCENQALYTSFVMVGNHSIYDYTSIMLEEVNFECDVCNKVRPFHNLNKDLYVFRFIGKVNNLNVMAEFECVSCKSQKKTFSIGVDYVDGSDLAGEKCEYKITKFGEFPQKKLTKNKDLDKFFKTEMQLYRKAIVCLDNGYGIGAFVYFRRLIENSIISLLEMIEKDDGADINMKKAISELKKESPMSNKIDIAKNALPLTLYVQGKNPLGSLYKILSEGVHSFTDEECLIRAKTVQNCLEYLIGGLAENKRRKELFGKNLNLLS</sequence>
<dbReference type="AlphaFoldDB" id="A0A6I4HJS0"/>
<evidence type="ECO:0000313" key="1">
    <source>
        <dbReference type="EMBL" id="MVM91561.1"/>
    </source>
</evidence>
<accession>A0A6I4HJS0</accession>